<evidence type="ECO:0000313" key="3">
    <source>
        <dbReference type="Proteomes" id="UP001604336"/>
    </source>
</evidence>
<evidence type="ECO:0000313" key="2">
    <source>
        <dbReference type="EMBL" id="KAL2470789.1"/>
    </source>
</evidence>
<dbReference type="AlphaFoldDB" id="A0ABD1Q4K7"/>
<feature type="region of interest" description="Disordered" evidence="1">
    <location>
        <begin position="1"/>
        <end position="32"/>
    </location>
</feature>
<keyword evidence="3" id="KW-1185">Reference proteome</keyword>
<dbReference type="Proteomes" id="UP001604336">
    <property type="component" value="Unassembled WGS sequence"/>
</dbReference>
<accession>A0ABD1Q4K7</accession>
<comment type="caution">
    <text evidence="2">The sequence shown here is derived from an EMBL/GenBank/DDBJ whole genome shotgun (WGS) entry which is preliminary data.</text>
</comment>
<sequence length="106" mass="11493">MEIKHVETEMETSGQLDIETKGVTDGQPEVETDGVTNGVVMQLETGGQQSAEETEQLVTELETGKGKDDGMVDNTEVVGKRLRVPLAYLSSLFMAGVKRRTFTDGS</sequence>
<dbReference type="EMBL" id="JBFOLK010000012">
    <property type="protein sequence ID" value="KAL2470789.1"/>
    <property type="molecule type" value="Genomic_DNA"/>
</dbReference>
<gene>
    <name evidence="2" type="ORF">Adt_38925</name>
</gene>
<proteinExistence type="predicted"/>
<organism evidence="2 3">
    <name type="scientific">Abeliophyllum distichum</name>
    <dbReference type="NCBI Taxonomy" id="126358"/>
    <lineage>
        <taxon>Eukaryota</taxon>
        <taxon>Viridiplantae</taxon>
        <taxon>Streptophyta</taxon>
        <taxon>Embryophyta</taxon>
        <taxon>Tracheophyta</taxon>
        <taxon>Spermatophyta</taxon>
        <taxon>Magnoliopsida</taxon>
        <taxon>eudicotyledons</taxon>
        <taxon>Gunneridae</taxon>
        <taxon>Pentapetalae</taxon>
        <taxon>asterids</taxon>
        <taxon>lamiids</taxon>
        <taxon>Lamiales</taxon>
        <taxon>Oleaceae</taxon>
        <taxon>Forsythieae</taxon>
        <taxon>Abeliophyllum</taxon>
    </lineage>
</organism>
<evidence type="ECO:0000256" key="1">
    <source>
        <dbReference type="SAM" id="MobiDB-lite"/>
    </source>
</evidence>
<name>A0ABD1Q4K7_9LAMI</name>
<reference evidence="3" key="1">
    <citation type="submission" date="2024-07" db="EMBL/GenBank/DDBJ databases">
        <title>Two chromosome-level genome assemblies of Korean endemic species Abeliophyllum distichum and Forsythia ovata (Oleaceae).</title>
        <authorList>
            <person name="Jang H."/>
        </authorList>
    </citation>
    <scope>NUCLEOTIDE SEQUENCE [LARGE SCALE GENOMIC DNA]</scope>
</reference>
<protein>
    <submittedName>
        <fullName evidence="2">Uncharacterized protein</fullName>
    </submittedName>
</protein>